<evidence type="ECO:0000256" key="2">
    <source>
        <dbReference type="ARBA" id="ARBA00007533"/>
    </source>
</evidence>
<keyword evidence="8" id="KW-0665">Pyrimidine biosynthesis</keyword>
<comment type="catalytic activity">
    <reaction evidence="9">
        <text>UTP + L-glutamine + ATP + H2O = CTP + L-glutamate + ADP + phosphate + 2 H(+)</text>
        <dbReference type="Rhea" id="RHEA:26426"/>
        <dbReference type="ChEBI" id="CHEBI:15377"/>
        <dbReference type="ChEBI" id="CHEBI:15378"/>
        <dbReference type="ChEBI" id="CHEBI:29985"/>
        <dbReference type="ChEBI" id="CHEBI:30616"/>
        <dbReference type="ChEBI" id="CHEBI:37563"/>
        <dbReference type="ChEBI" id="CHEBI:43474"/>
        <dbReference type="ChEBI" id="CHEBI:46398"/>
        <dbReference type="ChEBI" id="CHEBI:58359"/>
        <dbReference type="ChEBI" id="CHEBI:456216"/>
        <dbReference type="EC" id="6.3.4.2"/>
    </reaction>
</comment>
<comment type="pathway">
    <text evidence="1">Pyrimidine metabolism; CTP biosynthesis via de novo pathway; CTP from UDP: step 2/2.</text>
</comment>
<dbReference type="PROSITE" id="PS51273">
    <property type="entry name" value="GATASE_TYPE_1"/>
    <property type="match status" value="1"/>
</dbReference>
<dbReference type="EC" id="6.3.4.2" evidence="3"/>
<organism evidence="11 12">
    <name type="scientific">Kushneria aurantia</name>
    <dbReference type="NCBI Taxonomy" id="504092"/>
    <lineage>
        <taxon>Bacteria</taxon>
        <taxon>Pseudomonadati</taxon>
        <taxon>Pseudomonadota</taxon>
        <taxon>Gammaproteobacteria</taxon>
        <taxon>Oceanospirillales</taxon>
        <taxon>Halomonadaceae</taxon>
        <taxon>Kushneria</taxon>
    </lineage>
</organism>
<evidence type="ECO:0000313" key="11">
    <source>
        <dbReference type="EMBL" id="MFC0267543.1"/>
    </source>
</evidence>
<evidence type="ECO:0000313" key="12">
    <source>
        <dbReference type="Proteomes" id="UP001589814"/>
    </source>
</evidence>
<evidence type="ECO:0000256" key="3">
    <source>
        <dbReference type="ARBA" id="ARBA00012291"/>
    </source>
</evidence>
<protein>
    <recommendedName>
        <fullName evidence="3">CTP synthase (glutamine hydrolyzing)</fullName>
        <ecNumber evidence="3">6.3.4.2</ecNumber>
    </recommendedName>
</protein>
<dbReference type="SUPFAM" id="SSF52317">
    <property type="entry name" value="Class I glutamine amidotransferase-like"/>
    <property type="match status" value="1"/>
</dbReference>
<accession>A0ABV6G1L9</accession>
<name>A0ABV6G1L9_9GAMM</name>
<dbReference type="InterPro" id="IPR004468">
    <property type="entry name" value="CTP_synthase"/>
</dbReference>
<sequence length="418" mass="44236">MSAGPRWLVHEPQEFDAALALATLWLSAEGSVTSGSIHCLDEPGESPTARDPALHQFVTRGGRLEHNAWLWLERAGGTIADQTCLMAPADIDDLPANAVVLVATSVEAKAPPRQGIDVIDLVGDGDGDGDGDDQWFLVQRSSGDVLLRACRDVFGRIVARPWAAMVRTSEDGASGLRVAIAGESEHLRQRYPGVLAALGDAVDALGIAVEVDIRSPRALSAADAATLVGDVDALILPGGCDNSQVAGMIALAGAALDANLPTLGLCFGMQAMATAAIRTRLGMMDVALEEVDPEASEFAVVGMPGESGGLRHRLGEHRSRIITGSRLAAIHATPTLDERMNHRYRLADCWEAPLADVGIIVSARSTDAREIADVIEATDRRFYLGYQGHPELLSAPERPHPAFTALLSEALDGVVTKF</sequence>
<reference evidence="11 12" key="1">
    <citation type="submission" date="2024-09" db="EMBL/GenBank/DDBJ databases">
        <authorList>
            <person name="Sun Q."/>
            <person name="Mori K."/>
        </authorList>
    </citation>
    <scope>NUCLEOTIDE SEQUENCE [LARGE SCALE GENOMIC DNA]</scope>
    <source>
        <strain evidence="11 12">CCM 7415</strain>
    </source>
</reference>
<dbReference type="Proteomes" id="UP001589814">
    <property type="component" value="Unassembled WGS sequence"/>
</dbReference>
<evidence type="ECO:0000256" key="1">
    <source>
        <dbReference type="ARBA" id="ARBA00005171"/>
    </source>
</evidence>
<evidence type="ECO:0000256" key="6">
    <source>
        <dbReference type="ARBA" id="ARBA00022840"/>
    </source>
</evidence>
<dbReference type="EMBL" id="JBHLVX010000021">
    <property type="protein sequence ID" value="MFC0267543.1"/>
    <property type="molecule type" value="Genomic_DNA"/>
</dbReference>
<keyword evidence="6" id="KW-0067">ATP-binding</keyword>
<comment type="caution">
    <text evidence="11">The sequence shown here is derived from an EMBL/GenBank/DDBJ whole genome shotgun (WGS) entry which is preliminary data.</text>
</comment>
<dbReference type="Gene3D" id="3.40.50.880">
    <property type="match status" value="1"/>
</dbReference>
<evidence type="ECO:0000256" key="5">
    <source>
        <dbReference type="ARBA" id="ARBA00022741"/>
    </source>
</evidence>
<dbReference type="InterPro" id="IPR017926">
    <property type="entry name" value="GATASE"/>
</dbReference>
<proteinExistence type="inferred from homology"/>
<feature type="domain" description="Glutamine amidotransferase" evidence="10">
    <location>
        <begin position="223"/>
        <end position="406"/>
    </location>
</feature>
<evidence type="ECO:0000259" key="10">
    <source>
        <dbReference type="Pfam" id="PF00117"/>
    </source>
</evidence>
<dbReference type="InterPro" id="IPR029062">
    <property type="entry name" value="Class_I_gatase-like"/>
</dbReference>
<evidence type="ECO:0000256" key="9">
    <source>
        <dbReference type="ARBA" id="ARBA00047781"/>
    </source>
</evidence>
<comment type="similarity">
    <text evidence="2">Belongs to the CTP synthase family.</text>
</comment>
<dbReference type="RefSeq" id="WP_051091038.1">
    <property type="nucleotide sequence ID" value="NZ_JBHLVX010000021.1"/>
</dbReference>
<dbReference type="GO" id="GO:0016787">
    <property type="term" value="F:hydrolase activity"/>
    <property type="evidence" value="ECO:0007669"/>
    <property type="project" value="UniProtKB-KW"/>
</dbReference>
<dbReference type="PANTHER" id="PTHR11550">
    <property type="entry name" value="CTP SYNTHASE"/>
    <property type="match status" value="1"/>
</dbReference>
<gene>
    <name evidence="11" type="ORF">ACFFHW_05950</name>
</gene>
<keyword evidence="4" id="KW-0436">Ligase</keyword>
<evidence type="ECO:0000256" key="8">
    <source>
        <dbReference type="ARBA" id="ARBA00022975"/>
    </source>
</evidence>
<keyword evidence="7" id="KW-0315">Glutamine amidotransferase</keyword>
<keyword evidence="12" id="KW-1185">Reference proteome</keyword>
<dbReference type="Pfam" id="PF00117">
    <property type="entry name" value="GATase"/>
    <property type="match status" value="1"/>
</dbReference>
<evidence type="ECO:0000256" key="4">
    <source>
        <dbReference type="ARBA" id="ARBA00022598"/>
    </source>
</evidence>
<keyword evidence="11" id="KW-0378">Hydrolase</keyword>
<evidence type="ECO:0000256" key="7">
    <source>
        <dbReference type="ARBA" id="ARBA00022962"/>
    </source>
</evidence>
<dbReference type="PANTHER" id="PTHR11550:SF0">
    <property type="entry name" value="CTP SYNTHASE-RELATED"/>
    <property type="match status" value="1"/>
</dbReference>
<keyword evidence="5" id="KW-0547">Nucleotide-binding</keyword>